<dbReference type="Gene3D" id="2.10.70.10">
    <property type="entry name" value="Complement Module, domain 1"/>
    <property type="match status" value="1"/>
</dbReference>
<name>A0ABD3W7I7_SINWO</name>
<dbReference type="PRINTS" id="PR00003">
    <property type="entry name" value="4DISULPHCORE"/>
</dbReference>
<evidence type="ECO:0000256" key="1">
    <source>
        <dbReference type="SAM" id="SignalP"/>
    </source>
</evidence>
<dbReference type="Pfam" id="PF00095">
    <property type="entry name" value="WAP"/>
    <property type="match status" value="1"/>
</dbReference>
<dbReference type="PROSITE" id="PS51390">
    <property type="entry name" value="WAP"/>
    <property type="match status" value="1"/>
</dbReference>
<dbReference type="AlphaFoldDB" id="A0ABD3W7I7"/>
<sequence>MKEIIIVLLFVVSVALAKPGIFPRRSGFVELCSSNSDCSGSQKCCSKVCRHTCQTPTTLPCIYNGITYHSGEGFIMDDGCNMCGCHDGIAQCTLMACVNETDMLLNKTIV</sequence>
<evidence type="ECO:0000259" key="2">
    <source>
        <dbReference type="PROSITE" id="PS51390"/>
    </source>
</evidence>
<feature type="signal peptide" evidence="1">
    <location>
        <begin position="1"/>
        <end position="17"/>
    </location>
</feature>
<reference evidence="3 4" key="1">
    <citation type="submission" date="2024-11" db="EMBL/GenBank/DDBJ databases">
        <title>Chromosome-level genome assembly of the freshwater bivalve Anodonta woodiana.</title>
        <authorList>
            <person name="Chen X."/>
        </authorList>
    </citation>
    <scope>NUCLEOTIDE SEQUENCE [LARGE SCALE GENOMIC DNA]</scope>
    <source>
        <strain evidence="3">MN2024</strain>
        <tissue evidence="3">Gills</tissue>
    </source>
</reference>
<keyword evidence="1" id="KW-0732">Signal</keyword>
<dbReference type="InterPro" id="IPR036645">
    <property type="entry name" value="Elafin-like_sf"/>
</dbReference>
<organism evidence="3 4">
    <name type="scientific">Sinanodonta woodiana</name>
    <name type="common">Chinese pond mussel</name>
    <name type="synonym">Anodonta woodiana</name>
    <dbReference type="NCBI Taxonomy" id="1069815"/>
    <lineage>
        <taxon>Eukaryota</taxon>
        <taxon>Metazoa</taxon>
        <taxon>Spiralia</taxon>
        <taxon>Lophotrochozoa</taxon>
        <taxon>Mollusca</taxon>
        <taxon>Bivalvia</taxon>
        <taxon>Autobranchia</taxon>
        <taxon>Heteroconchia</taxon>
        <taxon>Palaeoheterodonta</taxon>
        <taxon>Unionida</taxon>
        <taxon>Unionoidea</taxon>
        <taxon>Unionidae</taxon>
        <taxon>Unioninae</taxon>
        <taxon>Sinanodonta</taxon>
    </lineage>
</organism>
<feature type="domain" description="WAP" evidence="2">
    <location>
        <begin position="15"/>
        <end position="57"/>
    </location>
</feature>
<dbReference type="SMART" id="SM00217">
    <property type="entry name" value="WAP"/>
    <property type="match status" value="1"/>
</dbReference>
<keyword evidence="4" id="KW-1185">Reference proteome</keyword>
<gene>
    <name evidence="3" type="ORF">ACJMK2_042497</name>
</gene>
<dbReference type="Proteomes" id="UP001634394">
    <property type="component" value="Unassembled WGS sequence"/>
</dbReference>
<protein>
    <recommendedName>
        <fullName evidence="2">WAP domain-containing protein</fullName>
    </recommendedName>
</protein>
<dbReference type="Pfam" id="PF05375">
    <property type="entry name" value="Pacifastin_I"/>
    <property type="match status" value="1"/>
</dbReference>
<dbReference type="SUPFAM" id="SSF57256">
    <property type="entry name" value="Elafin-like"/>
    <property type="match status" value="1"/>
</dbReference>
<evidence type="ECO:0000313" key="3">
    <source>
        <dbReference type="EMBL" id="KAL3869870.1"/>
    </source>
</evidence>
<accession>A0ABD3W7I7</accession>
<evidence type="ECO:0000313" key="4">
    <source>
        <dbReference type="Proteomes" id="UP001634394"/>
    </source>
</evidence>
<dbReference type="Gene3D" id="4.10.75.10">
    <property type="entry name" value="Elafin-like"/>
    <property type="match status" value="1"/>
</dbReference>
<comment type="caution">
    <text evidence="3">The sequence shown here is derived from an EMBL/GenBank/DDBJ whole genome shotgun (WGS) entry which is preliminary data.</text>
</comment>
<feature type="chain" id="PRO_5044820361" description="WAP domain-containing protein" evidence="1">
    <location>
        <begin position="18"/>
        <end position="110"/>
    </location>
</feature>
<proteinExistence type="predicted"/>
<dbReference type="SUPFAM" id="SSF57603">
    <property type="entry name" value="FnI-like domain"/>
    <property type="match status" value="1"/>
</dbReference>
<dbReference type="EMBL" id="JBJQND010000008">
    <property type="protein sequence ID" value="KAL3869870.1"/>
    <property type="molecule type" value="Genomic_DNA"/>
</dbReference>
<dbReference type="InterPro" id="IPR008197">
    <property type="entry name" value="WAP_dom"/>
</dbReference>
<dbReference type="InterPro" id="IPR008037">
    <property type="entry name" value="Pacifastin_dom"/>
</dbReference>